<dbReference type="Proteomes" id="UP000179076">
    <property type="component" value="Unassembled WGS sequence"/>
</dbReference>
<dbReference type="EMBL" id="MFSP01000159">
    <property type="protein sequence ID" value="OGI63265.1"/>
    <property type="molecule type" value="Genomic_DNA"/>
</dbReference>
<name>A0A1F6V0V3_9PROT</name>
<keyword evidence="1" id="KW-1133">Transmembrane helix</keyword>
<dbReference type="AlphaFoldDB" id="A0A1F6V0V3"/>
<comment type="caution">
    <text evidence="2">The sequence shown here is derived from an EMBL/GenBank/DDBJ whole genome shotgun (WGS) entry which is preliminary data.</text>
</comment>
<protein>
    <submittedName>
        <fullName evidence="2">Uncharacterized protein</fullName>
    </submittedName>
</protein>
<sequence length="125" mass="13679">MKNLVVWLTAFGLTAGGLHFLGVDLRLFSWVDSWGEEAGRSIRAVLATSGIIIFTFGVKWQQQDCATPRATAPAPERIPSISNVAARQNPGVERIRKRWPKLARRSAYVRAATAAASATRARPGY</sequence>
<reference evidence="2 3" key="1">
    <citation type="journal article" date="2016" name="Nat. Commun.">
        <title>Thousands of microbial genomes shed light on interconnected biogeochemical processes in an aquifer system.</title>
        <authorList>
            <person name="Anantharaman K."/>
            <person name="Brown C.T."/>
            <person name="Hug L.A."/>
            <person name="Sharon I."/>
            <person name="Castelle C.J."/>
            <person name="Probst A.J."/>
            <person name="Thomas B.C."/>
            <person name="Singh A."/>
            <person name="Wilkins M.J."/>
            <person name="Karaoz U."/>
            <person name="Brodie E.L."/>
            <person name="Williams K.H."/>
            <person name="Hubbard S.S."/>
            <person name="Banfield J.F."/>
        </authorList>
    </citation>
    <scope>NUCLEOTIDE SEQUENCE [LARGE SCALE GENOMIC DNA]</scope>
</reference>
<organism evidence="2 3">
    <name type="scientific">Candidatus Muproteobacteria bacterium RBG_16_60_9</name>
    <dbReference type="NCBI Taxonomy" id="1817755"/>
    <lineage>
        <taxon>Bacteria</taxon>
        <taxon>Pseudomonadati</taxon>
        <taxon>Pseudomonadota</taxon>
        <taxon>Candidatus Muproteobacteria</taxon>
    </lineage>
</organism>
<gene>
    <name evidence="2" type="ORF">A2W18_04035</name>
</gene>
<proteinExistence type="predicted"/>
<keyword evidence="1" id="KW-0812">Transmembrane</keyword>
<accession>A0A1F6V0V3</accession>
<evidence type="ECO:0000313" key="2">
    <source>
        <dbReference type="EMBL" id="OGI63265.1"/>
    </source>
</evidence>
<keyword evidence="1" id="KW-0472">Membrane</keyword>
<evidence type="ECO:0000256" key="1">
    <source>
        <dbReference type="SAM" id="Phobius"/>
    </source>
</evidence>
<evidence type="ECO:0000313" key="3">
    <source>
        <dbReference type="Proteomes" id="UP000179076"/>
    </source>
</evidence>
<feature type="transmembrane region" description="Helical" evidence="1">
    <location>
        <begin position="41"/>
        <end position="60"/>
    </location>
</feature>